<evidence type="ECO:0000256" key="1">
    <source>
        <dbReference type="ARBA" id="ARBA00005280"/>
    </source>
</evidence>
<accession>A0A336LEI9</accession>
<name>A0A336LEI9_CULSO</name>
<evidence type="ECO:0000256" key="2">
    <source>
        <dbReference type="SAM" id="Phobius"/>
    </source>
</evidence>
<reference evidence="4" key="2">
    <citation type="submission" date="2018-07" db="EMBL/GenBank/DDBJ databases">
        <authorList>
            <person name="Quirk P.G."/>
            <person name="Krulwich T.A."/>
        </authorList>
    </citation>
    <scope>NUCLEOTIDE SEQUENCE</scope>
</reference>
<dbReference type="VEuPathDB" id="VectorBase:CSON008084"/>
<dbReference type="PANTHER" id="PTHR13281">
    <property type="entry name" value="TRANSMEMBRANE PROTEIN 70, MITOCHONDRIAL"/>
    <property type="match status" value="1"/>
</dbReference>
<organism evidence="3">
    <name type="scientific">Culicoides sonorensis</name>
    <name type="common">Biting midge</name>
    <dbReference type="NCBI Taxonomy" id="179676"/>
    <lineage>
        <taxon>Eukaryota</taxon>
        <taxon>Metazoa</taxon>
        <taxon>Ecdysozoa</taxon>
        <taxon>Arthropoda</taxon>
        <taxon>Hexapoda</taxon>
        <taxon>Insecta</taxon>
        <taxon>Pterygota</taxon>
        <taxon>Neoptera</taxon>
        <taxon>Endopterygota</taxon>
        <taxon>Diptera</taxon>
        <taxon>Nematocera</taxon>
        <taxon>Chironomoidea</taxon>
        <taxon>Ceratopogonidae</taxon>
        <taxon>Ceratopogoninae</taxon>
        <taxon>Culicoides</taxon>
        <taxon>Monoculicoides</taxon>
    </lineage>
</organism>
<keyword evidence="2" id="KW-0472">Membrane</keyword>
<dbReference type="AlphaFoldDB" id="A0A336LEI9"/>
<evidence type="ECO:0000313" key="4">
    <source>
        <dbReference type="EMBL" id="SSX34492.1"/>
    </source>
</evidence>
<evidence type="ECO:0000313" key="3">
    <source>
        <dbReference type="EMBL" id="SSX15113.1"/>
    </source>
</evidence>
<dbReference type="EMBL" id="UFQS01003052">
    <property type="protein sequence ID" value="SSX15113.1"/>
    <property type="molecule type" value="Genomic_DNA"/>
</dbReference>
<dbReference type="EMBL" id="UFQT01003052">
    <property type="protein sequence ID" value="SSX34492.1"/>
    <property type="molecule type" value="Genomic_DNA"/>
</dbReference>
<dbReference type="GO" id="GO:0033615">
    <property type="term" value="P:mitochondrial proton-transporting ATP synthase complex assembly"/>
    <property type="evidence" value="ECO:0007669"/>
    <property type="project" value="TreeGrafter"/>
</dbReference>
<dbReference type="OMA" id="DFVHLMG"/>
<protein>
    <submittedName>
        <fullName evidence="3">CSON008084 protein</fullName>
    </submittedName>
</protein>
<dbReference type="PANTHER" id="PTHR13281:SF0">
    <property type="entry name" value="TRANSMEMBRANE PROTEIN 70, MITOCHONDRIAL"/>
    <property type="match status" value="1"/>
</dbReference>
<dbReference type="InterPro" id="IPR009724">
    <property type="entry name" value="TMEM70"/>
</dbReference>
<proteinExistence type="inferred from homology"/>
<dbReference type="InterPro" id="IPR045325">
    <property type="entry name" value="TMEM70/TMEM186/TMEM223"/>
</dbReference>
<feature type="transmembrane region" description="Helical" evidence="2">
    <location>
        <begin position="84"/>
        <end position="103"/>
    </location>
</feature>
<feature type="transmembrane region" description="Helical" evidence="2">
    <location>
        <begin position="109"/>
        <end position="134"/>
    </location>
</feature>
<dbReference type="GO" id="GO:0031966">
    <property type="term" value="C:mitochondrial membrane"/>
    <property type="evidence" value="ECO:0007669"/>
    <property type="project" value="TreeGrafter"/>
</dbReference>
<sequence>MLRSFCVRQSCIATQIIRCHSTQMVKSRISLTFLKSKQCNIERFREIRRCFASDINKKQDDSKNSKQDELELVYKGLLTRQIKMVKVFSLTTSVTGIFMQPILYKQTNIIGGLPMLVTMMGIVGFFTFVTPILLHLVCKKYIITLDYNKAQNEYIATTYTFFMTKKLIKFKPEDVKIPEVPGMFTSILVKGEPLFLDPNSFEHENIEHYVKIMGFDKPIDFKLNLEENDAQKKT</sequence>
<gene>
    <name evidence="3" type="primary">CSON008084</name>
</gene>
<keyword evidence="2" id="KW-0812">Transmembrane</keyword>
<comment type="similarity">
    <text evidence="1">Belongs to the TMEM70 family.</text>
</comment>
<keyword evidence="2" id="KW-1133">Transmembrane helix</keyword>
<reference evidence="3" key="1">
    <citation type="submission" date="2018-04" db="EMBL/GenBank/DDBJ databases">
        <authorList>
            <person name="Go L.Y."/>
            <person name="Mitchell J.A."/>
        </authorList>
    </citation>
    <scope>NUCLEOTIDE SEQUENCE</scope>
    <source>
        <tissue evidence="3">Whole organism</tissue>
    </source>
</reference>
<dbReference type="Pfam" id="PF06979">
    <property type="entry name" value="TMEM70"/>
    <property type="match status" value="1"/>
</dbReference>